<dbReference type="GO" id="GO:0006457">
    <property type="term" value="P:protein folding"/>
    <property type="evidence" value="ECO:0007669"/>
    <property type="project" value="TreeGrafter"/>
</dbReference>
<evidence type="ECO:0000313" key="7">
    <source>
        <dbReference type="Proteomes" id="UP000198406"/>
    </source>
</evidence>
<keyword evidence="2 4" id="KW-0732">Signal</keyword>
<dbReference type="InterPro" id="IPR013766">
    <property type="entry name" value="Thioredoxin_domain"/>
</dbReference>
<gene>
    <name evidence="6" type="ORF">FisN_3Hh302</name>
</gene>
<feature type="coiled-coil region" evidence="3">
    <location>
        <begin position="145"/>
        <end position="190"/>
    </location>
</feature>
<keyword evidence="3" id="KW-0175">Coiled coil</keyword>
<dbReference type="InterPro" id="IPR017937">
    <property type="entry name" value="Thioredoxin_CS"/>
</dbReference>
<organism evidence="6 7">
    <name type="scientific">Fistulifera solaris</name>
    <name type="common">Oleaginous diatom</name>
    <dbReference type="NCBI Taxonomy" id="1519565"/>
    <lineage>
        <taxon>Eukaryota</taxon>
        <taxon>Sar</taxon>
        <taxon>Stramenopiles</taxon>
        <taxon>Ochrophyta</taxon>
        <taxon>Bacillariophyta</taxon>
        <taxon>Bacillariophyceae</taxon>
        <taxon>Bacillariophycidae</taxon>
        <taxon>Naviculales</taxon>
        <taxon>Naviculaceae</taxon>
        <taxon>Fistulifera</taxon>
    </lineage>
</organism>
<sequence length="225" mass="25683">MSFRLLATLFLVGLSVAYSLNDLTAETYDKITEGKTVFLKFYAPTCAHCKAMAPEWDKLAEIFKDHEYIFVGQVDCTDARNKELCAMNYVRGYPTILYGDPQHLEKYEGPRLFLDLERFVETSLKPICSAHNLDLCDDETRATIEELLTLSFKELDERVAKAEEQLQAANEEFEKKLKRIQNDYIKVADRKQDAIDALKDDNLALMKAVKGHKKKLARQAAASSM</sequence>
<dbReference type="Pfam" id="PF00085">
    <property type="entry name" value="Thioredoxin"/>
    <property type="match status" value="1"/>
</dbReference>
<dbReference type="InterPro" id="IPR051063">
    <property type="entry name" value="PDI"/>
</dbReference>
<name>A0A1Z5JQN6_FISSO</name>
<dbReference type="SUPFAM" id="SSF52833">
    <property type="entry name" value="Thioredoxin-like"/>
    <property type="match status" value="1"/>
</dbReference>
<comment type="similarity">
    <text evidence="1">Belongs to the protein disulfide isomerase family.</text>
</comment>
<dbReference type="PANTHER" id="PTHR45672:SF3">
    <property type="entry name" value="THIOREDOXIN DOMAIN-CONTAINING PROTEIN 5"/>
    <property type="match status" value="1"/>
</dbReference>
<feature type="domain" description="Thioredoxin" evidence="5">
    <location>
        <begin position="1"/>
        <end position="125"/>
    </location>
</feature>
<comment type="caution">
    <text evidence="6">The sequence shown here is derived from an EMBL/GenBank/DDBJ whole genome shotgun (WGS) entry which is preliminary data.</text>
</comment>
<dbReference type="GO" id="GO:0005783">
    <property type="term" value="C:endoplasmic reticulum"/>
    <property type="evidence" value="ECO:0007669"/>
    <property type="project" value="TreeGrafter"/>
</dbReference>
<dbReference type="PANTHER" id="PTHR45672">
    <property type="entry name" value="PROTEIN DISULFIDE-ISOMERASE C17H9.14C-RELATED"/>
    <property type="match status" value="1"/>
</dbReference>
<feature type="signal peptide" evidence="4">
    <location>
        <begin position="1"/>
        <end position="19"/>
    </location>
</feature>
<proteinExistence type="inferred from homology"/>
<evidence type="ECO:0000313" key="6">
    <source>
        <dbReference type="EMBL" id="GAX16216.1"/>
    </source>
</evidence>
<dbReference type="Gene3D" id="3.40.30.10">
    <property type="entry name" value="Glutaredoxin"/>
    <property type="match status" value="1"/>
</dbReference>
<evidence type="ECO:0000256" key="3">
    <source>
        <dbReference type="SAM" id="Coils"/>
    </source>
</evidence>
<dbReference type="PROSITE" id="PS51352">
    <property type="entry name" value="THIOREDOXIN_2"/>
    <property type="match status" value="1"/>
</dbReference>
<dbReference type="OrthoDB" id="72053at2759"/>
<keyword evidence="7" id="KW-1185">Reference proteome</keyword>
<reference evidence="6 7" key="1">
    <citation type="journal article" date="2015" name="Plant Cell">
        <title>Oil accumulation by the oleaginous diatom Fistulifera solaris as revealed by the genome and transcriptome.</title>
        <authorList>
            <person name="Tanaka T."/>
            <person name="Maeda Y."/>
            <person name="Veluchamy A."/>
            <person name="Tanaka M."/>
            <person name="Abida H."/>
            <person name="Marechal E."/>
            <person name="Bowler C."/>
            <person name="Muto M."/>
            <person name="Sunaga Y."/>
            <person name="Tanaka M."/>
            <person name="Yoshino T."/>
            <person name="Taniguchi T."/>
            <person name="Fukuda Y."/>
            <person name="Nemoto M."/>
            <person name="Matsumoto M."/>
            <person name="Wong P.S."/>
            <person name="Aburatani S."/>
            <person name="Fujibuchi W."/>
        </authorList>
    </citation>
    <scope>NUCLEOTIDE SEQUENCE [LARGE SCALE GENOMIC DNA]</scope>
    <source>
        <strain evidence="6 7">JPCC DA0580</strain>
    </source>
</reference>
<dbReference type="GO" id="GO:0003756">
    <property type="term" value="F:protein disulfide isomerase activity"/>
    <property type="evidence" value="ECO:0007669"/>
    <property type="project" value="TreeGrafter"/>
</dbReference>
<accession>A0A1Z5JQN6</accession>
<evidence type="ECO:0000256" key="4">
    <source>
        <dbReference type="SAM" id="SignalP"/>
    </source>
</evidence>
<dbReference type="EMBL" id="BDSP01000102">
    <property type="protein sequence ID" value="GAX16216.1"/>
    <property type="molecule type" value="Genomic_DNA"/>
</dbReference>
<dbReference type="PROSITE" id="PS00194">
    <property type="entry name" value="THIOREDOXIN_1"/>
    <property type="match status" value="1"/>
</dbReference>
<evidence type="ECO:0000256" key="1">
    <source>
        <dbReference type="ARBA" id="ARBA00006347"/>
    </source>
</evidence>
<dbReference type="CDD" id="cd02961">
    <property type="entry name" value="PDI_a_family"/>
    <property type="match status" value="1"/>
</dbReference>
<dbReference type="InterPro" id="IPR036249">
    <property type="entry name" value="Thioredoxin-like_sf"/>
</dbReference>
<dbReference type="InParanoid" id="A0A1Z5JQN6"/>
<evidence type="ECO:0000256" key="2">
    <source>
        <dbReference type="ARBA" id="ARBA00022729"/>
    </source>
</evidence>
<dbReference type="AlphaFoldDB" id="A0A1Z5JQN6"/>
<evidence type="ECO:0000259" key="5">
    <source>
        <dbReference type="PROSITE" id="PS51352"/>
    </source>
</evidence>
<dbReference type="Proteomes" id="UP000198406">
    <property type="component" value="Unassembled WGS sequence"/>
</dbReference>
<feature type="chain" id="PRO_5012396577" evidence="4">
    <location>
        <begin position="20"/>
        <end position="225"/>
    </location>
</feature>
<protein>
    <submittedName>
        <fullName evidence="6">Thioredoxin domain-containing protein 5</fullName>
    </submittedName>
</protein>